<dbReference type="PROSITE" id="PS00061">
    <property type="entry name" value="ADH_SHORT"/>
    <property type="match status" value="1"/>
</dbReference>
<sequence>MDISQKVALVTGGGTGLGRVMSESLAQRGAIVWVNYSRSAQDAEDTAESIRTAGGTAFTVQADVSQSADVNRMFETIAEQSGGVDILIANAGTTVFRDFGDLDGVSEEDWEHVFDVNVKGTWLTARRAAAQMKMRGGGRIVTISSVAGLRAQGSSLPYCASKASVIHMTRVLAKALAPEILVNSVAPGLLDTRWSRGHNPATIASFLKNSPLHTIPTLDDVANQVIALVETTSMTGQVVVVDAGVSL</sequence>
<dbReference type="PANTHER" id="PTHR42760">
    <property type="entry name" value="SHORT-CHAIN DEHYDROGENASES/REDUCTASES FAMILY MEMBER"/>
    <property type="match status" value="1"/>
</dbReference>
<dbReference type="FunFam" id="3.40.50.720:FF:000173">
    <property type="entry name" value="3-oxoacyl-[acyl-carrier protein] reductase"/>
    <property type="match status" value="1"/>
</dbReference>
<accession>A0A7Y0L164</accession>
<evidence type="ECO:0000256" key="2">
    <source>
        <dbReference type="ARBA" id="ARBA00023002"/>
    </source>
</evidence>
<protein>
    <submittedName>
        <fullName evidence="4">SDR family oxidoreductase</fullName>
    </submittedName>
</protein>
<dbReference type="SUPFAM" id="SSF51735">
    <property type="entry name" value="NAD(P)-binding Rossmann-fold domains"/>
    <property type="match status" value="1"/>
</dbReference>
<comment type="similarity">
    <text evidence="1 3">Belongs to the short-chain dehydrogenases/reductases (SDR) family.</text>
</comment>
<dbReference type="InterPro" id="IPR002347">
    <property type="entry name" value="SDR_fam"/>
</dbReference>
<dbReference type="EMBL" id="JABBVZ010000007">
    <property type="protein sequence ID" value="NMP21398.1"/>
    <property type="molecule type" value="Genomic_DNA"/>
</dbReference>
<dbReference type="RefSeq" id="WP_169096708.1">
    <property type="nucleotide sequence ID" value="NZ_JABBVZ010000007.1"/>
</dbReference>
<reference evidence="4 5" key="1">
    <citation type="submission" date="2020-04" db="EMBL/GenBank/DDBJ databases">
        <authorList>
            <person name="Zhang R."/>
            <person name="Schippers A."/>
        </authorList>
    </citation>
    <scope>NUCLEOTIDE SEQUENCE [LARGE SCALE GENOMIC DNA]</scope>
    <source>
        <strain evidence="4 5">DSM 109850</strain>
    </source>
</reference>
<dbReference type="InterPro" id="IPR020904">
    <property type="entry name" value="Sc_DH/Rdtase_CS"/>
</dbReference>
<proteinExistence type="inferred from homology"/>
<dbReference type="Pfam" id="PF00106">
    <property type="entry name" value="adh_short"/>
    <property type="match status" value="1"/>
</dbReference>
<organism evidence="4 5">
    <name type="scientific">Sulfobacillus harzensis</name>
    <dbReference type="NCBI Taxonomy" id="2729629"/>
    <lineage>
        <taxon>Bacteria</taxon>
        <taxon>Bacillati</taxon>
        <taxon>Bacillota</taxon>
        <taxon>Clostridia</taxon>
        <taxon>Eubacteriales</taxon>
        <taxon>Clostridiales Family XVII. Incertae Sedis</taxon>
        <taxon>Sulfobacillus</taxon>
    </lineage>
</organism>
<dbReference type="Proteomes" id="UP000533476">
    <property type="component" value="Unassembled WGS sequence"/>
</dbReference>
<dbReference type="CDD" id="cd05233">
    <property type="entry name" value="SDR_c"/>
    <property type="match status" value="1"/>
</dbReference>
<keyword evidence="5" id="KW-1185">Reference proteome</keyword>
<name>A0A7Y0L164_9FIRM</name>
<dbReference type="GO" id="GO:0016616">
    <property type="term" value="F:oxidoreductase activity, acting on the CH-OH group of donors, NAD or NADP as acceptor"/>
    <property type="evidence" value="ECO:0007669"/>
    <property type="project" value="TreeGrafter"/>
</dbReference>
<dbReference type="PANTHER" id="PTHR42760:SF133">
    <property type="entry name" value="3-OXOACYL-[ACYL-CARRIER-PROTEIN] REDUCTASE"/>
    <property type="match status" value="1"/>
</dbReference>
<evidence type="ECO:0000313" key="5">
    <source>
        <dbReference type="Proteomes" id="UP000533476"/>
    </source>
</evidence>
<gene>
    <name evidence="4" type="ORF">HIJ39_03375</name>
</gene>
<dbReference type="PRINTS" id="PR00081">
    <property type="entry name" value="GDHRDH"/>
</dbReference>
<dbReference type="InterPro" id="IPR036291">
    <property type="entry name" value="NAD(P)-bd_dom_sf"/>
</dbReference>
<dbReference type="Gene3D" id="3.40.50.720">
    <property type="entry name" value="NAD(P)-binding Rossmann-like Domain"/>
    <property type="match status" value="1"/>
</dbReference>
<dbReference type="PRINTS" id="PR00080">
    <property type="entry name" value="SDRFAMILY"/>
</dbReference>
<evidence type="ECO:0000313" key="4">
    <source>
        <dbReference type="EMBL" id="NMP21398.1"/>
    </source>
</evidence>
<evidence type="ECO:0000256" key="3">
    <source>
        <dbReference type="RuleBase" id="RU000363"/>
    </source>
</evidence>
<comment type="caution">
    <text evidence="4">The sequence shown here is derived from an EMBL/GenBank/DDBJ whole genome shotgun (WGS) entry which is preliminary data.</text>
</comment>
<dbReference type="AlphaFoldDB" id="A0A7Y0L164"/>
<evidence type="ECO:0000256" key="1">
    <source>
        <dbReference type="ARBA" id="ARBA00006484"/>
    </source>
</evidence>
<keyword evidence="2" id="KW-0560">Oxidoreductase</keyword>